<dbReference type="SUPFAM" id="SSF56176">
    <property type="entry name" value="FAD-binding/transporter-associated domain-like"/>
    <property type="match status" value="1"/>
</dbReference>
<dbReference type="AlphaFoldDB" id="D9WDS5"/>
<dbReference type="InterPro" id="IPR007173">
    <property type="entry name" value="ALO_C"/>
</dbReference>
<name>D9WDS5_9ACTN</name>
<gene>
    <name evidence="3" type="ORF">SSOG_00697</name>
</gene>
<organism evidence="3 4">
    <name type="scientific">Streptomyces himastatinicus ATCC 53653</name>
    <dbReference type="NCBI Taxonomy" id="457427"/>
    <lineage>
        <taxon>Bacteria</taxon>
        <taxon>Bacillati</taxon>
        <taxon>Actinomycetota</taxon>
        <taxon>Actinomycetes</taxon>
        <taxon>Kitasatosporales</taxon>
        <taxon>Streptomycetaceae</taxon>
        <taxon>Streptomyces</taxon>
        <taxon>Streptomyces violaceusniger group</taxon>
    </lineage>
</organism>
<dbReference type="Gene3D" id="3.30.465.10">
    <property type="match status" value="1"/>
</dbReference>
<dbReference type="Pfam" id="PF01565">
    <property type="entry name" value="FAD_binding_4"/>
    <property type="match status" value="1"/>
</dbReference>
<keyword evidence="4" id="KW-1185">Reference proteome</keyword>
<feature type="domain" description="FAD-binding PCMH-type" evidence="2">
    <location>
        <begin position="14"/>
        <end position="180"/>
    </location>
</feature>
<evidence type="ECO:0000313" key="4">
    <source>
        <dbReference type="Proteomes" id="UP000003963"/>
    </source>
</evidence>
<dbReference type="InterPro" id="IPR036318">
    <property type="entry name" value="FAD-bd_PCMH-like_sf"/>
</dbReference>
<dbReference type="PANTHER" id="PTHR43762">
    <property type="entry name" value="L-GULONOLACTONE OXIDASE"/>
    <property type="match status" value="1"/>
</dbReference>
<protein>
    <submittedName>
        <fullName evidence="3">Sorbitol oxidase</fullName>
    </submittedName>
</protein>
<dbReference type="Gene3D" id="3.30.43.10">
    <property type="entry name" value="Uridine Diphospho-n-acetylenolpyruvylglucosamine Reductase, domain 2"/>
    <property type="match status" value="1"/>
</dbReference>
<dbReference type="GO" id="GO:0003885">
    <property type="term" value="F:D-arabinono-1,4-lactone oxidase activity"/>
    <property type="evidence" value="ECO:0007669"/>
    <property type="project" value="InterPro"/>
</dbReference>
<dbReference type="Gene3D" id="1.10.45.10">
    <property type="entry name" value="Vanillyl-alcohol Oxidase, Chain A, domain 4"/>
    <property type="match status" value="1"/>
</dbReference>
<dbReference type="InterPro" id="IPR016169">
    <property type="entry name" value="FAD-bd_PCMH_sub2"/>
</dbReference>
<dbReference type="PROSITE" id="PS51387">
    <property type="entry name" value="FAD_PCMH"/>
    <property type="match status" value="1"/>
</dbReference>
<sequence>MLTTGATTNWAGNITFGAARLHHPATPGELRRIVGLADRVRVLGTGHSFNRIADTDGDLVSLDRLPPRVEIAPDGSTATIAAGMRYAQVAEELHTAGYALANLASLPHITVAGACATATHGSGNVQRCLAASVAGLEIVGPEGDVTELRRDNEADRLSGAVVGLGGLGVVTSMTLDIEPAYEVAQWVWTGLPLDRLGDSFDEIFAAAYSVSVFTDWQSDEGVVWLKCRTDLPGPPEPGQPWLGARPADRHHHPVPAMPPLHCTEQLGAPGPWHERLPHFRPDFTPSNGDELQSELILPRTAATEAFAALRSLGDRIAPVVQVSEVRTVAADDLWLSPAYGRDSVALHFTWVPDHAAVIEVVAAMEELLLPLGARPHWGKLTTVAPERIVASYERAADFGRLLADHDPAGKFRNPFLDGFFPADSWRADRQ</sequence>
<keyword evidence="1" id="KW-0560">Oxidoreductase</keyword>
<dbReference type="RefSeq" id="WP_009712807.1">
    <property type="nucleotide sequence ID" value="NZ_GG657754.1"/>
</dbReference>
<evidence type="ECO:0000256" key="1">
    <source>
        <dbReference type="ARBA" id="ARBA00023002"/>
    </source>
</evidence>
<dbReference type="Pfam" id="PF04030">
    <property type="entry name" value="ALO"/>
    <property type="match status" value="1"/>
</dbReference>
<accession>D9WDS5</accession>
<dbReference type="InterPro" id="IPR016166">
    <property type="entry name" value="FAD-bd_PCMH"/>
</dbReference>
<dbReference type="GO" id="GO:0016020">
    <property type="term" value="C:membrane"/>
    <property type="evidence" value="ECO:0007669"/>
    <property type="project" value="InterPro"/>
</dbReference>
<dbReference type="GO" id="GO:0071949">
    <property type="term" value="F:FAD binding"/>
    <property type="evidence" value="ECO:0007669"/>
    <property type="project" value="InterPro"/>
</dbReference>
<dbReference type="GO" id="GO:0080049">
    <property type="term" value="F:L-gulono-1,4-lactone dehydrogenase activity"/>
    <property type="evidence" value="ECO:0007669"/>
    <property type="project" value="TreeGrafter"/>
</dbReference>
<evidence type="ECO:0000259" key="2">
    <source>
        <dbReference type="PROSITE" id="PS51387"/>
    </source>
</evidence>
<dbReference type="Proteomes" id="UP000003963">
    <property type="component" value="Unassembled WGS sequence"/>
</dbReference>
<dbReference type="InterPro" id="IPR006094">
    <property type="entry name" value="Oxid_FAD_bind_N"/>
</dbReference>
<reference evidence="3 4" key="1">
    <citation type="submission" date="2009-02" db="EMBL/GenBank/DDBJ databases">
        <title>Annotation of Streptomyces hygroscopicus strain ATCC 53653.</title>
        <authorList>
            <consortium name="The Broad Institute Genome Sequencing Platform"/>
            <consortium name="Broad Institute Microbial Sequencing Center"/>
            <person name="Fischbach M."/>
            <person name="Godfrey P."/>
            <person name="Ward D."/>
            <person name="Young S."/>
            <person name="Zeng Q."/>
            <person name="Koehrsen M."/>
            <person name="Alvarado L."/>
            <person name="Berlin A.M."/>
            <person name="Bochicchio J."/>
            <person name="Borenstein D."/>
            <person name="Chapman S.B."/>
            <person name="Chen Z."/>
            <person name="Engels R."/>
            <person name="Freedman E."/>
            <person name="Gellesch M."/>
            <person name="Goldberg J."/>
            <person name="Griggs A."/>
            <person name="Gujja S."/>
            <person name="Heilman E.R."/>
            <person name="Heiman D.I."/>
            <person name="Hepburn T.A."/>
            <person name="Howarth C."/>
            <person name="Jen D."/>
            <person name="Larson L."/>
            <person name="Lewis B."/>
            <person name="Mehta T."/>
            <person name="Park D."/>
            <person name="Pearson M."/>
            <person name="Richards J."/>
            <person name="Roberts A."/>
            <person name="Saif S."/>
            <person name="Shea T.D."/>
            <person name="Shenoy N."/>
            <person name="Sisk P."/>
            <person name="Stolte C."/>
            <person name="Sykes S.N."/>
            <person name="Thomson T."/>
            <person name="Walk T."/>
            <person name="White J."/>
            <person name="Yandava C."/>
            <person name="Straight P."/>
            <person name="Clardy J."/>
            <person name="Hung D."/>
            <person name="Kolter R."/>
            <person name="Mekalanos J."/>
            <person name="Walker S."/>
            <person name="Walsh C.T."/>
            <person name="Wieland-Brown L.C."/>
            <person name="Haas B."/>
            <person name="Nusbaum C."/>
            <person name="Birren B."/>
        </authorList>
    </citation>
    <scope>NUCLEOTIDE SEQUENCE [LARGE SCALE GENOMIC DNA]</scope>
    <source>
        <strain evidence="3 4">ATCC 53653</strain>
    </source>
</reference>
<dbReference type="EMBL" id="GG657754">
    <property type="protein sequence ID" value="EFL20985.1"/>
    <property type="molecule type" value="Genomic_DNA"/>
</dbReference>
<evidence type="ECO:0000313" key="3">
    <source>
        <dbReference type="EMBL" id="EFL20985.1"/>
    </source>
</evidence>
<dbReference type="Gene3D" id="3.30.70.2520">
    <property type="match status" value="1"/>
</dbReference>
<dbReference type="PANTHER" id="PTHR43762:SF1">
    <property type="entry name" value="D-ARABINONO-1,4-LACTONE OXIDASE"/>
    <property type="match status" value="1"/>
</dbReference>
<proteinExistence type="predicted"/>
<dbReference type="OrthoDB" id="9800184at2"/>
<dbReference type="HOGENOM" id="CLU_003896_4_2_11"/>
<dbReference type="Gene3D" id="3.30.70.2530">
    <property type="match status" value="1"/>
</dbReference>
<dbReference type="InterPro" id="IPR016171">
    <property type="entry name" value="Vanillyl_alc_oxidase_C-sub2"/>
</dbReference>
<dbReference type="STRING" id="457427.SSOG_00697"/>
<dbReference type="InterPro" id="IPR010031">
    <property type="entry name" value="FAD_lactone_oxidase-like"/>
</dbReference>
<dbReference type="InterPro" id="IPR016167">
    <property type="entry name" value="FAD-bd_PCMH_sub1"/>
</dbReference>